<accession>A0AC34FAY3</accession>
<organism evidence="1 2">
    <name type="scientific">Panagrolaimus sp. ES5</name>
    <dbReference type="NCBI Taxonomy" id="591445"/>
    <lineage>
        <taxon>Eukaryota</taxon>
        <taxon>Metazoa</taxon>
        <taxon>Ecdysozoa</taxon>
        <taxon>Nematoda</taxon>
        <taxon>Chromadorea</taxon>
        <taxon>Rhabditida</taxon>
        <taxon>Tylenchina</taxon>
        <taxon>Panagrolaimomorpha</taxon>
        <taxon>Panagrolaimoidea</taxon>
        <taxon>Panagrolaimidae</taxon>
        <taxon>Panagrolaimus</taxon>
    </lineage>
</organism>
<dbReference type="WBParaSite" id="ES5_v2.g14502.t1">
    <property type="protein sequence ID" value="ES5_v2.g14502.t1"/>
    <property type="gene ID" value="ES5_v2.g14502"/>
</dbReference>
<protein>
    <submittedName>
        <fullName evidence="2">Potassium channel domain-containing protein</fullName>
    </submittedName>
</protein>
<reference evidence="2" key="1">
    <citation type="submission" date="2022-11" db="UniProtKB">
        <authorList>
            <consortium name="WormBaseParasite"/>
        </authorList>
    </citation>
    <scope>IDENTIFICATION</scope>
</reference>
<sequence length="291" mass="32282">MEQHFDRFYYKMFKLYQNPISANVFDSLVYDDCCEMASWNTASALLLASTTVIPVGFGFVTPLTPLGRVFLIFYAIVGIPLSLMVTSDIGRFFCGFLFDALHKSPWRSMIALSVLLACYPFLMGLLVSYISHLSLVDSIYYSVMCIFTIGYGDILPPIPVPVLILLIVFGVTLVTVSVELVGSTIIHNVHYMGRQMDRAREIAGKVIKMAQKLNVNRGLSMGISQLNAFTRLGMSMNVVQTIAVDTPNDAIIRKEAAFEPSIALDFVDFASSESEVFIGEMFDNKGKIEAV</sequence>
<proteinExistence type="predicted"/>
<dbReference type="Proteomes" id="UP000887579">
    <property type="component" value="Unplaced"/>
</dbReference>
<evidence type="ECO:0000313" key="1">
    <source>
        <dbReference type="Proteomes" id="UP000887579"/>
    </source>
</evidence>
<evidence type="ECO:0000313" key="2">
    <source>
        <dbReference type="WBParaSite" id="ES5_v2.g14502.t1"/>
    </source>
</evidence>
<name>A0AC34FAY3_9BILA</name>